<feature type="compositionally biased region" description="Basic and acidic residues" evidence="11">
    <location>
        <begin position="563"/>
        <end position="576"/>
    </location>
</feature>
<dbReference type="InterPro" id="IPR034078">
    <property type="entry name" value="NFX1_fam"/>
</dbReference>
<feature type="compositionally biased region" description="Basic and acidic residues" evidence="11">
    <location>
        <begin position="176"/>
        <end position="186"/>
    </location>
</feature>
<accession>A0A8S4DA27</accession>
<reference evidence="14" key="1">
    <citation type="submission" date="2020-11" db="EMBL/GenBank/DDBJ databases">
        <authorList>
            <person name="Whiteford S."/>
        </authorList>
    </citation>
    <scope>NUCLEOTIDE SEQUENCE</scope>
</reference>
<name>A0A8S4DA27_PLUXY</name>
<evidence type="ECO:0000256" key="2">
    <source>
        <dbReference type="ARBA" id="ARBA00007269"/>
    </source>
</evidence>
<evidence type="ECO:0000256" key="7">
    <source>
        <dbReference type="ARBA" id="ARBA00023015"/>
    </source>
</evidence>
<dbReference type="AlphaFoldDB" id="A0A8S4DA27"/>
<keyword evidence="6" id="KW-0862">Zinc</keyword>
<dbReference type="InterPro" id="IPR000967">
    <property type="entry name" value="Znf_NFX1"/>
</dbReference>
<evidence type="ECO:0000256" key="9">
    <source>
        <dbReference type="ARBA" id="ARBA00023242"/>
    </source>
</evidence>
<feature type="compositionally biased region" description="Basic and acidic residues" evidence="11">
    <location>
        <begin position="344"/>
        <end position="400"/>
    </location>
</feature>
<feature type="compositionally biased region" description="Basic and acidic residues" evidence="11">
    <location>
        <begin position="233"/>
        <end position="292"/>
    </location>
</feature>
<keyword evidence="4" id="KW-0677">Repeat</keyword>
<evidence type="ECO:0000313" key="14">
    <source>
        <dbReference type="EMBL" id="CAG9093446.1"/>
    </source>
</evidence>
<evidence type="ECO:0000256" key="6">
    <source>
        <dbReference type="ARBA" id="ARBA00022833"/>
    </source>
</evidence>
<dbReference type="PROSITE" id="PS50089">
    <property type="entry name" value="ZF_RING_2"/>
    <property type="match status" value="1"/>
</dbReference>
<feature type="compositionally biased region" description="Basic and acidic residues" evidence="11">
    <location>
        <begin position="595"/>
        <end position="605"/>
    </location>
</feature>
<dbReference type="InterPro" id="IPR019787">
    <property type="entry name" value="Znf_PHD-finger"/>
</dbReference>
<keyword evidence="7" id="KW-0805">Transcription regulation</keyword>
<feature type="compositionally biased region" description="Basic and acidic residues" evidence="11">
    <location>
        <begin position="306"/>
        <end position="330"/>
    </location>
</feature>
<organism evidence="14 15">
    <name type="scientific">Plutella xylostella</name>
    <name type="common">Diamondback moth</name>
    <name type="synonym">Plutella maculipennis</name>
    <dbReference type="NCBI Taxonomy" id="51655"/>
    <lineage>
        <taxon>Eukaryota</taxon>
        <taxon>Metazoa</taxon>
        <taxon>Ecdysozoa</taxon>
        <taxon>Arthropoda</taxon>
        <taxon>Hexapoda</taxon>
        <taxon>Insecta</taxon>
        <taxon>Pterygota</taxon>
        <taxon>Neoptera</taxon>
        <taxon>Endopterygota</taxon>
        <taxon>Lepidoptera</taxon>
        <taxon>Glossata</taxon>
        <taxon>Ditrysia</taxon>
        <taxon>Yponomeutoidea</taxon>
        <taxon>Plutellidae</taxon>
        <taxon>Plutella</taxon>
    </lineage>
</organism>
<dbReference type="SUPFAM" id="SSF57850">
    <property type="entry name" value="RING/U-box"/>
    <property type="match status" value="1"/>
</dbReference>
<evidence type="ECO:0000256" key="11">
    <source>
        <dbReference type="SAM" id="MobiDB-lite"/>
    </source>
</evidence>
<comment type="similarity">
    <text evidence="2">Belongs to the NFX1 family.</text>
</comment>
<feature type="compositionally biased region" description="Polar residues" evidence="11">
    <location>
        <begin position="579"/>
        <end position="594"/>
    </location>
</feature>
<dbReference type="CDD" id="cd16696">
    <property type="entry name" value="RING-CH-C4HC3_NFX1"/>
    <property type="match status" value="1"/>
</dbReference>
<gene>
    <name evidence="14" type="ORF">PLXY2_LOCUS1338</name>
</gene>
<feature type="compositionally biased region" description="Polar residues" evidence="11">
    <location>
        <begin position="527"/>
        <end position="540"/>
    </location>
</feature>
<feature type="compositionally biased region" description="Basic and acidic residues" evidence="11">
    <location>
        <begin position="515"/>
        <end position="526"/>
    </location>
</feature>
<dbReference type="CDD" id="cd06008">
    <property type="entry name" value="NF-X1-zinc-finger"/>
    <property type="match status" value="3"/>
</dbReference>
<feature type="domain" description="RING-type" evidence="13">
    <location>
        <begin position="621"/>
        <end position="668"/>
    </location>
</feature>
<evidence type="ECO:0000256" key="3">
    <source>
        <dbReference type="ARBA" id="ARBA00022723"/>
    </source>
</evidence>
<keyword evidence="8" id="KW-0804">Transcription</keyword>
<dbReference type="EMBL" id="CAJHNJ030000003">
    <property type="protein sequence ID" value="CAG9093446.1"/>
    <property type="molecule type" value="Genomic_DNA"/>
</dbReference>
<dbReference type="SMART" id="SM00438">
    <property type="entry name" value="ZnF_NFX"/>
    <property type="match status" value="4"/>
</dbReference>
<feature type="compositionally biased region" description="Basic residues" evidence="11">
    <location>
        <begin position="331"/>
        <end position="343"/>
    </location>
</feature>
<evidence type="ECO:0000256" key="8">
    <source>
        <dbReference type="ARBA" id="ARBA00023163"/>
    </source>
</evidence>
<sequence length="966" mass="107243">MSWNSGYNYNNQYHEPNVWNGDPNAQFVNQNPNYYANNPGNQYVSFDQFLSQMQTNGTSQSASNNFNSVQYQNYTGSEGNSFAGASMVQATPQLESYNFHVNASSGAEMYQAAAQMQYPAVANGYEGEVAFKSTLTPTATEFVPKSVAVLPPIENDKTFELSTHLNGVNNKTNRNSSEKNWRDRPSGSEQSQGKHKTNNRNQDNDSSLINNYDSAESGQYPPEPSIANKKNNSRKESSPSDETNHKNNESNARDTDSTYSRKGDYNSKHQHGKNRDYNSKSQDTGHRNRDSNSRNQDNYRNQDNGSRSDYRNQESGSRYENRNQEDGSRHDNRHQKGGSRHKDRNQEGGSKYDGKNQESGSRYDSRNQEGGSRYDNRNQDNGSRYEGRNQEGGSRYDNRNQEGGSRYKGRNQEGGSRYDNRNQEGGSRYEGRNQDGGSRYENRNQEGGSRYDSRNQEGGSRYDYRNQDDGSRYDNRNQESGSRYDNRNNSECNNQKGKSKDSFVGGTFYNSSVSSDRKSQDPRNSKGSEGPLSNNRNWAGSQRLRSERNVMDDEQYASNYMPYREERASKGQERGSKVQGASSPMRNKSKNSNAHNDHAGASDLTQRERLSEQLDKGTLECLVCCERVKQTDSVWSCGNCYHVLHLRCIRKWAMSSVIEGKWRCPACQNTSSTVPTEYRCMCGATRNPEHVRGGAAHTCGGACRRGRACVHPCTLPCHPGPCPPCQATVTKQCGCGAETRSVLCSSKLSQLCAGSCRRKLNCGKHECGKDCHEGPCEECQETVTQVCYCPAAKPQTVACTSSTATRVHWSCGSACARVLACGAHVCRAACHAPPCAPCRLAPDQVVTCPCGNKRIEPGARKSCTDPIPLCGNICAKPLPCGPAGDKHFCKVECHDGECPGCPDATVLQCRCGHSSREVPCADLPAMIDNVFCQKKCNKVRHLIAQCRLCFLQRCATATVHSSTLLL</sequence>
<keyword evidence="3" id="KW-0479">Metal-binding</keyword>
<feature type="region of interest" description="Disordered" evidence="11">
    <location>
        <begin position="161"/>
        <end position="605"/>
    </location>
</feature>
<evidence type="ECO:0000313" key="15">
    <source>
        <dbReference type="Proteomes" id="UP000653454"/>
    </source>
</evidence>
<evidence type="ECO:0000256" key="5">
    <source>
        <dbReference type="ARBA" id="ARBA00022771"/>
    </source>
</evidence>
<evidence type="ECO:0000259" key="13">
    <source>
        <dbReference type="PROSITE" id="PS50089"/>
    </source>
</evidence>
<dbReference type="GO" id="GO:0000981">
    <property type="term" value="F:DNA-binding transcription factor activity, RNA polymerase II-specific"/>
    <property type="evidence" value="ECO:0007669"/>
    <property type="project" value="TreeGrafter"/>
</dbReference>
<keyword evidence="15" id="KW-1185">Reference proteome</keyword>
<evidence type="ECO:0000256" key="4">
    <source>
        <dbReference type="ARBA" id="ARBA00022737"/>
    </source>
</evidence>
<proteinExistence type="inferred from homology"/>
<keyword evidence="5 10" id="KW-0863">Zinc-finger</keyword>
<comment type="subcellular location">
    <subcellularLocation>
        <location evidence="1">Nucleus</location>
    </subcellularLocation>
</comment>
<dbReference type="GO" id="GO:0000977">
    <property type="term" value="F:RNA polymerase II transcription regulatory region sequence-specific DNA binding"/>
    <property type="evidence" value="ECO:0007669"/>
    <property type="project" value="TreeGrafter"/>
</dbReference>
<dbReference type="PANTHER" id="PTHR12360">
    <property type="entry name" value="NUCLEAR TRANSCRIPTION FACTOR, X-BOX BINDING 1 NFX1"/>
    <property type="match status" value="1"/>
</dbReference>
<feature type="compositionally biased region" description="Basic and acidic residues" evidence="11">
    <location>
        <begin position="416"/>
        <end position="488"/>
    </location>
</feature>
<feature type="compositionally biased region" description="Low complexity" evidence="11">
    <location>
        <begin position="293"/>
        <end position="304"/>
    </location>
</feature>
<dbReference type="GO" id="GO:0000122">
    <property type="term" value="P:negative regulation of transcription by RNA polymerase II"/>
    <property type="evidence" value="ECO:0007669"/>
    <property type="project" value="TreeGrafter"/>
</dbReference>
<evidence type="ECO:0000256" key="1">
    <source>
        <dbReference type="ARBA" id="ARBA00004123"/>
    </source>
</evidence>
<dbReference type="Proteomes" id="UP000653454">
    <property type="component" value="Unassembled WGS sequence"/>
</dbReference>
<dbReference type="GO" id="GO:0005634">
    <property type="term" value="C:nucleus"/>
    <property type="evidence" value="ECO:0007669"/>
    <property type="project" value="UniProtKB-SubCell"/>
</dbReference>
<protein>
    <submittedName>
        <fullName evidence="14">(diamondback moth) hypothetical protein</fullName>
    </submittedName>
</protein>
<evidence type="ECO:0000259" key="12">
    <source>
        <dbReference type="PROSITE" id="PS50016"/>
    </source>
</evidence>
<dbReference type="GO" id="GO:0008270">
    <property type="term" value="F:zinc ion binding"/>
    <property type="evidence" value="ECO:0007669"/>
    <property type="project" value="UniProtKB-KW"/>
</dbReference>
<feature type="domain" description="PHD-type" evidence="12">
    <location>
        <begin position="618"/>
        <end position="670"/>
    </location>
</feature>
<dbReference type="InterPro" id="IPR001841">
    <property type="entry name" value="Znf_RING"/>
</dbReference>
<keyword evidence="9" id="KW-0539">Nucleus</keyword>
<dbReference type="PANTHER" id="PTHR12360:SF12">
    <property type="entry name" value="TRANSCRIPTIONAL REPRESSOR NF-X1"/>
    <property type="match status" value="1"/>
</dbReference>
<evidence type="ECO:0000256" key="10">
    <source>
        <dbReference type="PROSITE-ProRule" id="PRU00175"/>
    </source>
</evidence>
<dbReference type="PROSITE" id="PS50016">
    <property type="entry name" value="ZF_PHD_2"/>
    <property type="match status" value="1"/>
</dbReference>
<comment type="caution">
    <text evidence="14">The sequence shown here is derived from an EMBL/GenBank/DDBJ whole genome shotgun (WGS) entry which is preliminary data.</text>
</comment>
<feature type="compositionally biased region" description="Polar residues" evidence="11">
    <location>
        <begin position="161"/>
        <end position="175"/>
    </location>
</feature>
<feature type="compositionally biased region" description="Polar residues" evidence="11">
    <location>
        <begin position="199"/>
        <end position="217"/>
    </location>
</feature>